<protein>
    <submittedName>
        <fullName evidence="2">Uncharacterized protein</fullName>
    </submittedName>
</protein>
<feature type="compositionally biased region" description="Low complexity" evidence="1">
    <location>
        <begin position="38"/>
        <end position="66"/>
    </location>
</feature>
<name>X8CKC4_MYCXE</name>
<feature type="region of interest" description="Disordered" evidence="1">
    <location>
        <begin position="1"/>
        <end position="91"/>
    </location>
</feature>
<sequence length="91" mass="9282">MRVLSAAVQEHHPRRASPQRSALIAPASTRSTLGSGPSTPACSAFSASSANSESPASSSSESTAVSLPRKCNQRHVSRVGPSLVALSRASP</sequence>
<reference evidence="2" key="1">
    <citation type="submission" date="2014-01" db="EMBL/GenBank/DDBJ databases">
        <authorList>
            <person name="Brown-Elliot B."/>
            <person name="Wallace R."/>
            <person name="Lenaerts A."/>
            <person name="Ordway D."/>
            <person name="DeGroote M.A."/>
            <person name="Parker T."/>
            <person name="Sizemore C."/>
            <person name="Tallon L.J."/>
            <person name="Sadzewicz L.K."/>
            <person name="Sengamalay N."/>
            <person name="Fraser C.M."/>
            <person name="Hine E."/>
            <person name="Shefchek K.A."/>
            <person name="Das S.P."/>
            <person name="Tettelin H."/>
        </authorList>
    </citation>
    <scope>NUCLEOTIDE SEQUENCE [LARGE SCALE GENOMIC DNA]</scope>
    <source>
        <strain evidence="2">4042</strain>
    </source>
</reference>
<feature type="compositionally biased region" description="Polar residues" evidence="1">
    <location>
        <begin position="28"/>
        <end position="37"/>
    </location>
</feature>
<gene>
    <name evidence="2" type="ORF">I553_8617</name>
</gene>
<evidence type="ECO:0000313" key="2">
    <source>
        <dbReference type="EMBL" id="EUA56569.1"/>
    </source>
</evidence>
<accession>X8CKC4</accession>
<proteinExistence type="predicted"/>
<organism evidence="2">
    <name type="scientific">Mycobacterium xenopi 4042</name>
    <dbReference type="NCBI Taxonomy" id="1299334"/>
    <lineage>
        <taxon>Bacteria</taxon>
        <taxon>Bacillati</taxon>
        <taxon>Actinomycetota</taxon>
        <taxon>Actinomycetes</taxon>
        <taxon>Mycobacteriales</taxon>
        <taxon>Mycobacteriaceae</taxon>
        <taxon>Mycobacterium</taxon>
    </lineage>
</organism>
<dbReference type="EMBL" id="JAOB01000029">
    <property type="protein sequence ID" value="EUA56569.1"/>
    <property type="molecule type" value="Genomic_DNA"/>
</dbReference>
<comment type="caution">
    <text evidence="2">The sequence shown here is derived from an EMBL/GenBank/DDBJ whole genome shotgun (WGS) entry which is preliminary data.</text>
</comment>
<evidence type="ECO:0000256" key="1">
    <source>
        <dbReference type="SAM" id="MobiDB-lite"/>
    </source>
</evidence>
<dbReference type="AlphaFoldDB" id="X8CKC4"/>